<dbReference type="Gene3D" id="3.90.79.20">
    <property type="match status" value="1"/>
</dbReference>
<evidence type="ECO:0000313" key="13">
    <source>
        <dbReference type="Proteomes" id="UP000832041"/>
    </source>
</evidence>
<dbReference type="InterPro" id="IPR015375">
    <property type="entry name" value="NADH_PPase-like_N"/>
</dbReference>
<dbReference type="Gene3D" id="3.90.79.10">
    <property type="entry name" value="Nucleoside Triphosphate Pyrophosphohydrolase"/>
    <property type="match status" value="1"/>
</dbReference>
<dbReference type="EMBL" id="CP051627">
    <property type="protein sequence ID" value="UPT23023.1"/>
    <property type="molecule type" value="Genomic_DNA"/>
</dbReference>
<keyword evidence="8" id="KW-0520">NAD</keyword>
<dbReference type="RefSeq" id="WP_248591545.1">
    <property type="nucleotide sequence ID" value="NZ_BAABEB010000011.1"/>
</dbReference>
<dbReference type="NCBIfam" id="NF001299">
    <property type="entry name" value="PRK00241.1"/>
    <property type="match status" value="1"/>
</dbReference>
<dbReference type="GO" id="GO:0016787">
    <property type="term" value="F:hydrolase activity"/>
    <property type="evidence" value="ECO:0007669"/>
    <property type="project" value="UniProtKB-KW"/>
</dbReference>
<evidence type="ECO:0000256" key="4">
    <source>
        <dbReference type="ARBA" id="ARBA00012381"/>
    </source>
</evidence>
<comment type="similarity">
    <text evidence="3">Belongs to the Nudix hydrolase family. NudC subfamily.</text>
</comment>
<comment type="cofactor">
    <cofactor evidence="1">
        <name>Mg(2+)</name>
        <dbReference type="ChEBI" id="CHEBI:18420"/>
    </cofactor>
</comment>
<evidence type="ECO:0000256" key="6">
    <source>
        <dbReference type="ARBA" id="ARBA00022801"/>
    </source>
</evidence>
<evidence type="ECO:0000256" key="10">
    <source>
        <dbReference type="RuleBase" id="RU003476"/>
    </source>
</evidence>
<dbReference type="InterPro" id="IPR050241">
    <property type="entry name" value="NAD-cap_RNA_hydrolase_NudC"/>
</dbReference>
<evidence type="ECO:0000256" key="2">
    <source>
        <dbReference type="ARBA" id="ARBA00001947"/>
    </source>
</evidence>
<evidence type="ECO:0000256" key="7">
    <source>
        <dbReference type="ARBA" id="ARBA00022842"/>
    </source>
</evidence>
<evidence type="ECO:0000256" key="1">
    <source>
        <dbReference type="ARBA" id="ARBA00001946"/>
    </source>
</evidence>
<dbReference type="PANTHER" id="PTHR42904:SF6">
    <property type="entry name" value="NAD-CAPPED RNA HYDROLASE NUDT12"/>
    <property type="match status" value="1"/>
</dbReference>
<keyword evidence="6 10" id="KW-0378">Hydrolase</keyword>
<keyword evidence="13" id="KW-1185">Reference proteome</keyword>
<evidence type="ECO:0000259" key="11">
    <source>
        <dbReference type="PROSITE" id="PS51462"/>
    </source>
</evidence>
<comment type="catalytic activity">
    <reaction evidence="9">
        <text>a 5'-end NAD(+)-phospho-ribonucleoside in mRNA + H2O = a 5'-end phospho-adenosine-phospho-ribonucleoside in mRNA + beta-nicotinamide D-ribonucleotide + 2 H(+)</text>
        <dbReference type="Rhea" id="RHEA:60876"/>
        <dbReference type="Rhea" id="RHEA-COMP:15698"/>
        <dbReference type="Rhea" id="RHEA-COMP:15719"/>
        <dbReference type="ChEBI" id="CHEBI:14649"/>
        <dbReference type="ChEBI" id="CHEBI:15377"/>
        <dbReference type="ChEBI" id="CHEBI:15378"/>
        <dbReference type="ChEBI" id="CHEBI:144029"/>
        <dbReference type="ChEBI" id="CHEBI:144051"/>
    </reaction>
    <physiologicalReaction direction="left-to-right" evidence="9">
        <dbReference type="Rhea" id="RHEA:60877"/>
    </physiologicalReaction>
</comment>
<dbReference type="Pfam" id="PF09296">
    <property type="entry name" value="NUDIX-like"/>
    <property type="match status" value="1"/>
</dbReference>
<dbReference type="PROSITE" id="PS00893">
    <property type="entry name" value="NUDIX_BOX"/>
    <property type="match status" value="1"/>
</dbReference>
<dbReference type="InterPro" id="IPR020476">
    <property type="entry name" value="Nudix_hydrolase"/>
</dbReference>
<proteinExistence type="inferred from homology"/>
<accession>A0ABY4L5P8</accession>
<name>A0ABY4L5P8_THEAE</name>
<dbReference type="PRINTS" id="PR00502">
    <property type="entry name" value="NUDIXFAMILY"/>
</dbReference>
<evidence type="ECO:0000256" key="8">
    <source>
        <dbReference type="ARBA" id="ARBA00023027"/>
    </source>
</evidence>
<dbReference type="CDD" id="cd03429">
    <property type="entry name" value="NUDIX_NADH_pyrophosphatase_Nudt13"/>
    <property type="match status" value="1"/>
</dbReference>
<dbReference type="InterPro" id="IPR015797">
    <property type="entry name" value="NUDIX_hydrolase-like_dom_sf"/>
</dbReference>
<protein>
    <recommendedName>
        <fullName evidence="4">NAD(+) diphosphatase</fullName>
        <ecNumber evidence="4">3.6.1.22</ecNumber>
    </recommendedName>
</protein>
<dbReference type="InterPro" id="IPR020084">
    <property type="entry name" value="NUDIX_hydrolase_CS"/>
</dbReference>
<comment type="cofactor">
    <cofactor evidence="2">
        <name>Zn(2+)</name>
        <dbReference type="ChEBI" id="CHEBI:29105"/>
    </cofactor>
</comment>
<evidence type="ECO:0000313" key="12">
    <source>
        <dbReference type="EMBL" id="UPT23023.1"/>
    </source>
</evidence>
<dbReference type="PROSITE" id="PS51462">
    <property type="entry name" value="NUDIX"/>
    <property type="match status" value="1"/>
</dbReference>
<evidence type="ECO:0000256" key="5">
    <source>
        <dbReference type="ARBA" id="ARBA00022723"/>
    </source>
</evidence>
<dbReference type="Pfam" id="PF00293">
    <property type="entry name" value="NUDIX"/>
    <property type="match status" value="1"/>
</dbReference>
<dbReference type="EC" id="3.6.1.22" evidence="4"/>
<evidence type="ECO:0000256" key="3">
    <source>
        <dbReference type="ARBA" id="ARBA00009595"/>
    </source>
</evidence>
<dbReference type="InterPro" id="IPR015376">
    <property type="entry name" value="Znr_NADH_PPase"/>
</dbReference>
<reference evidence="12 13" key="1">
    <citation type="submission" date="2020-04" db="EMBL/GenBank/DDBJ databases">
        <title>Thermobifida alba genome sequencing and assembly.</title>
        <authorList>
            <person name="Luzics S."/>
            <person name="Horvath B."/>
            <person name="Nagy I."/>
            <person name="Toth A."/>
            <person name="Nagy I."/>
            <person name="Kukolya J."/>
        </authorList>
    </citation>
    <scope>NUCLEOTIDE SEQUENCE [LARGE SCALE GENOMIC DNA]</scope>
    <source>
        <strain evidence="12 13">DSM 43795</strain>
    </source>
</reference>
<dbReference type="PANTHER" id="PTHR42904">
    <property type="entry name" value="NUDIX HYDROLASE, NUDC SUBFAMILY"/>
    <property type="match status" value="1"/>
</dbReference>
<feature type="domain" description="Nudix hydrolase" evidence="11">
    <location>
        <begin position="178"/>
        <end position="311"/>
    </location>
</feature>
<dbReference type="InterPro" id="IPR000086">
    <property type="entry name" value="NUDIX_hydrolase_dom"/>
</dbReference>
<keyword evidence="5" id="KW-0479">Metal-binding</keyword>
<organism evidence="12 13">
    <name type="scientific">Thermobifida alba</name>
    <name type="common">Thermomonospora alba</name>
    <dbReference type="NCBI Taxonomy" id="53522"/>
    <lineage>
        <taxon>Bacteria</taxon>
        <taxon>Bacillati</taxon>
        <taxon>Actinomycetota</taxon>
        <taxon>Actinomycetes</taxon>
        <taxon>Streptosporangiales</taxon>
        <taxon>Nocardiopsidaceae</taxon>
        <taxon>Thermobifida</taxon>
    </lineage>
</organism>
<dbReference type="Pfam" id="PF09297">
    <property type="entry name" value="Zn_ribbon_NUD"/>
    <property type="match status" value="1"/>
</dbReference>
<gene>
    <name evidence="12" type="primary">nudC</name>
    <name evidence="12" type="ORF">FOF52_20475</name>
</gene>
<dbReference type="InterPro" id="IPR049734">
    <property type="entry name" value="NudC-like_C"/>
</dbReference>
<keyword evidence="7" id="KW-0460">Magnesium</keyword>
<sequence>MDEQLLLPALSRGTLDSAGSRRRDERWLADAWADERTRVLVLERGDPERYGWRRALERHARFLVTTGTPHPELVFRSPAQAPEGERYLLAEDTDGTAYFAVRAEPGTEPDIPPGTEPASLRRVGALLSGRDAGLATHAVALANWHAENGFCSRCGSPTRIEAAGHVRICDRDGGEHFPRMDPAVIMLVHREVDGVEQCLLAHNPAWPEGRYSVLAGFVEPGESLEQAVAREVAEEVGIAVAGPVYAGSQPWPFPRSLMVGYFARAVGSAPRTDHEEIADIRWFAREELRDAVERGEILLPGPVSIAHKLIERWYGGRLPHSEWTSR</sequence>
<dbReference type="SUPFAM" id="SSF55811">
    <property type="entry name" value="Nudix"/>
    <property type="match status" value="1"/>
</dbReference>
<evidence type="ECO:0000256" key="9">
    <source>
        <dbReference type="ARBA" id="ARBA00023679"/>
    </source>
</evidence>
<dbReference type="Proteomes" id="UP000832041">
    <property type="component" value="Chromosome"/>
</dbReference>